<name>A0A0V0HU75_SOLCH</name>
<dbReference type="AlphaFoldDB" id="A0A0V0HU75"/>
<reference evidence="1" key="1">
    <citation type="submission" date="2015-12" db="EMBL/GenBank/DDBJ databases">
        <title>Gene expression during late stages of embryo sac development: a critical building block for successful pollen-pistil interactions.</title>
        <authorList>
            <person name="Liu Y."/>
            <person name="Joly V."/>
            <person name="Sabar M."/>
            <person name="Matton D.P."/>
        </authorList>
    </citation>
    <scope>NUCLEOTIDE SEQUENCE</scope>
</reference>
<accession>A0A0V0HU75</accession>
<proteinExistence type="predicted"/>
<protein>
    <submittedName>
        <fullName evidence="1">Putative ovule protein</fullName>
    </submittedName>
</protein>
<organism evidence="1">
    <name type="scientific">Solanum chacoense</name>
    <name type="common">Chaco potato</name>
    <dbReference type="NCBI Taxonomy" id="4108"/>
    <lineage>
        <taxon>Eukaryota</taxon>
        <taxon>Viridiplantae</taxon>
        <taxon>Streptophyta</taxon>
        <taxon>Embryophyta</taxon>
        <taxon>Tracheophyta</taxon>
        <taxon>Spermatophyta</taxon>
        <taxon>Magnoliopsida</taxon>
        <taxon>eudicotyledons</taxon>
        <taxon>Gunneridae</taxon>
        <taxon>Pentapetalae</taxon>
        <taxon>asterids</taxon>
        <taxon>lamiids</taxon>
        <taxon>Solanales</taxon>
        <taxon>Solanaceae</taxon>
        <taxon>Solanoideae</taxon>
        <taxon>Solaneae</taxon>
        <taxon>Solanum</taxon>
    </lineage>
</organism>
<evidence type="ECO:0000313" key="1">
    <source>
        <dbReference type="EMBL" id="JAP23642.1"/>
    </source>
</evidence>
<sequence>MQHAPNQIDAWNCLRKQPGKQINNLMYWGSNTNIKSSKEILEANISKTYHIANRYELPTYFNQVMFLTSFKHGNMCAYNK</sequence>
<dbReference type="EMBL" id="GEDG01015252">
    <property type="protein sequence ID" value="JAP23642.1"/>
    <property type="molecule type" value="Transcribed_RNA"/>
</dbReference>